<dbReference type="SMART" id="SM01416">
    <property type="entry name" value="Ribosomal_L19e"/>
    <property type="match status" value="1"/>
</dbReference>
<evidence type="ECO:0000256" key="11">
    <source>
        <dbReference type="ARBA" id="ARBA00023242"/>
    </source>
</evidence>
<dbReference type="InterPro" id="IPR013598">
    <property type="entry name" value="Exportin-1/Importin-b-like"/>
</dbReference>
<feature type="compositionally biased region" description="Pro residues" evidence="15">
    <location>
        <begin position="1706"/>
        <end position="1715"/>
    </location>
</feature>
<dbReference type="Gene3D" id="1.10.1650.10">
    <property type="match status" value="1"/>
</dbReference>
<keyword evidence="12 14" id="KW-0687">Ribonucleoprotein</keyword>
<evidence type="ECO:0000256" key="12">
    <source>
        <dbReference type="ARBA" id="ARBA00023274"/>
    </source>
</evidence>
<keyword evidence="9" id="KW-0653">Protein transport</keyword>
<dbReference type="InterPro" id="IPR015972">
    <property type="entry name" value="Ribosomal_eL19_dom1"/>
</dbReference>
<dbReference type="InterPro" id="IPR019787">
    <property type="entry name" value="Znf_PHD-finger"/>
</dbReference>
<keyword evidence="11" id="KW-0539">Nucleus</keyword>
<feature type="compositionally biased region" description="Basic and acidic residues" evidence="15">
    <location>
        <begin position="2365"/>
        <end position="2389"/>
    </location>
</feature>
<dbReference type="InterPro" id="IPR011989">
    <property type="entry name" value="ARM-like"/>
</dbReference>
<reference evidence="18" key="1">
    <citation type="journal article" date="2022" name="bioRxiv">
        <title>Genomics of Preaxostyla Flagellates Illuminates Evolutionary Transitions and the Path Towards Mitochondrial Loss.</title>
        <authorList>
            <person name="Novak L.V.F."/>
            <person name="Treitli S.C."/>
            <person name="Pyrih J."/>
            <person name="Halakuc P."/>
            <person name="Pipaliya S.V."/>
            <person name="Vacek V."/>
            <person name="Brzon O."/>
            <person name="Soukal P."/>
            <person name="Eme L."/>
            <person name="Dacks J.B."/>
            <person name="Karnkowska A."/>
            <person name="Elias M."/>
            <person name="Hampl V."/>
        </authorList>
    </citation>
    <scope>NUCLEOTIDE SEQUENCE</scope>
    <source>
        <strain evidence="18">RCP-MX</strain>
    </source>
</reference>
<dbReference type="InterPro" id="IPR013083">
    <property type="entry name" value="Znf_RING/FYVE/PHD"/>
</dbReference>
<dbReference type="Pfam" id="PF05965">
    <property type="entry name" value="FYRC"/>
    <property type="match status" value="2"/>
</dbReference>
<dbReference type="InterPro" id="IPR023638">
    <property type="entry name" value="Ribosomal_eL19_CS"/>
</dbReference>
<proteinExistence type="inferred from homology"/>
<evidence type="ECO:0000256" key="9">
    <source>
        <dbReference type="ARBA" id="ARBA00022927"/>
    </source>
</evidence>
<dbReference type="InterPro" id="IPR000196">
    <property type="entry name" value="Ribosomal_eL19_dom"/>
</dbReference>
<keyword evidence="4" id="KW-0813">Transport</keyword>
<feature type="compositionally biased region" description="Low complexity" evidence="15">
    <location>
        <begin position="2068"/>
        <end position="2084"/>
    </location>
</feature>
<feature type="compositionally biased region" description="Low complexity" evidence="15">
    <location>
        <begin position="1681"/>
        <end position="1705"/>
    </location>
</feature>
<feature type="compositionally biased region" description="Low complexity" evidence="15">
    <location>
        <begin position="2044"/>
        <end position="2060"/>
    </location>
</feature>
<feature type="region of interest" description="Disordered" evidence="15">
    <location>
        <begin position="1283"/>
        <end position="1320"/>
    </location>
</feature>
<feature type="region of interest" description="Disordered" evidence="15">
    <location>
        <begin position="1384"/>
        <end position="1580"/>
    </location>
</feature>
<comment type="caution">
    <text evidence="18">The sequence shown here is derived from an EMBL/GenBank/DDBJ whole genome shotgun (WGS) entry which is preliminary data.</text>
</comment>
<dbReference type="Pfam" id="PF05964">
    <property type="entry name" value="FYRN"/>
    <property type="match status" value="2"/>
</dbReference>
<dbReference type="PANTHER" id="PTHR11223">
    <property type="entry name" value="EXPORTIN 1/5"/>
    <property type="match status" value="1"/>
</dbReference>
<dbReference type="Pfam" id="PF03810">
    <property type="entry name" value="IBN_N"/>
    <property type="match status" value="1"/>
</dbReference>
<evidence type="ECO:0000259" key="16">
    <source>
        <dbReference type="PROSITE" id="PS50016"/>
    </source>
</evidence>
<feature type="compositionally biased region" description="Low complexity" evidence="15">
    <location>
        <begin position="1562"/>
        <end position="1580"/>
    </location>
</feature>
<dbReference type="Proteomes" id="UP001141327">
    <property type="component" value="Unassembled WGS sequence"/>
</dbReference>
<feature type="compositionally biased region" description="Basic and acidic residues" evidence="15">
    <location>
        <begin position="2397"/>
        <end position="2408"/>
    </location>
</feature>
<feature type="compositionally biased region" description="Low complexity" evidence="15">
    <location>
        <begin position="1384"/>
        <end position="1424"/>
    </location>
</feature>
<dbReference type="PROSITE" id="PS51543">
    <property type="entry name" value="FYRC"/>
    <property type="match status" value="2"/>
</dbReference>
<dbReference type="Pfam" id="PF25476">
    <property type="entry name" value="Ribosomal_L19e_C"/>
    <property type="match status" value="1"/>
</dbReference>
<evidence type="ECO:0000256" key="5">
    <source>
        <dbReference type="ARBA" id="ARBA00022679"/>
    </source>
</evidence>
<dbReference type="InterPro" id="IPR001965">
    <property type="entry name" value="Znf_PHD"/>
</dbReference>
<comment type="similarity">
    <text evidence="2">Belongs to the exportin family.</text>
</comment>
<dbReference type="SMART" id="SM00541">
    <property type="entry name" value="FYRN"/>
    <property type="match status" value="2"/>
</dbReference>
<dbReference type="NCBIfam" id="NF006343">
    <property type="entry name" value="PRK08570.1"/>
    <property type="match status" value="1"/>
</dbReference>
<dbReference type="Gene3D" id="1.10.1200.240">
    <property type="match status" value="1"/>
</dbReference>
<feature type="compositionally biased region" description="Basic and acidic residues" evidence="15">
    <location>
        <begin position="1845"/>
        <end position="1858"/>
    </location>
</feature>
<dbReference type="InterPro" id="IPR057260">
    <property type="entry name" value="Ribosomal_L19e_C"/>
</dbReference>
<evidence type="ECO:0000256" key="4">
    <source>
        <dbReference type="ARBA" id="ARBA00022448"/>
    </source>
</evidence>
<accession>A0ABQ8U7J0</accession>
<feature type="region of interest" description="Disordered" evidence="15">
    <location>
        <begin position="2365"/>
        <end position="2408"/>
    </location>
</feature>
<evidence type="ECO:0000259" key="17">
    <source>
        <dbReference type="PROSITE" id="PS50166"/>
    </source>
</evidence>
<dbReference type="HAMAP" id="MF_01475">
    <property type="entry name" value="Ribosomal_eL19"/>
    <property type="match status" value="1"/>
</dbReference>
<feature type="compositionally biased region" description="Pro residues" evidence="15">
    <location>
        <begin position="1722"/>
        <end position="1734"/>
    </location>
</feature>
<dbReference type="SUPFAM" id="SSF57903">
    <property type="entry name" value="FYVE/PHD zinc finger"/>
    <property type="match status" value="1"/>
</dbReference>
<feature type="compositionally biased region" description="Basic residues" evidence="15">
    <location>
        <begin position="1287"/>
        <end position="1297"/>
    </location>
</feature>
<feature type="domain" description="Importin N-terminal" evidence="17">
    <location>
        <begin position="34"/>
        <end position="100"/>
    </location>
</feature>
<evidence type="ECO:0000313" key="18">
    <source>
        <dbReference type="EMBL" id="KAJ4454688.1"/>
    </source>
</evidence>
<feature type="domain" description="PHD-type" evidence="16">
    <location>
        <begin position="2165"/>
        <end position="2212"/>
    </location>
</feature>
<gene>
    <name evidence="18" type="ORF">PAPYR_10548</name>
</gene>
<dbReference type="PROSITE" id="PS51542">
    <property type="entry name" value="FYRN"/>
    <property type="match status" value="2"/>
</dbReference>
<keyword evidence="8" id="KW-0862">Zinc</keyword>
<dbReference type="InterPro" id="IPR014877">
    <property type="entry name" value="XPO1_C_dom"/>
</dbReference>
<dbReference type="Gene3D" id="3.30.160.360">
    <property type="match status" value="2"/>
</dbReference>
<dbReference type="InterPro" id="IPR040485">
    <property type="entry name" value="XPO1_repeat_3"/>
</dbReference>
<keyword evidence="19" id="KW-1185">Reference proteome</keyword>
<dbReference type="InterPro" id="IPR045065">
    <property type="entry name" value="XPO1/5"/>
</dbReference>
<dbReference type="InterPro" id="IPR035970">
    <property type="entry name" value="60S_ribosomal_eL19_sf"/>
</dbReference>
<comment type="subcellular location">
    <subcellularLocation>
        <location evidence="1">Nucleus</location>
    </subcellularLocation>
</comment>
<dbReference type="InterPro" id="IPR041235">
    <property type="entry name" value="Exp1_repeat_2"/>
</dbReference>
<dbReference type="InterPro" id="IPR041123">
    <property type="entry name" value="CRM1_repeat"/>
</dbReference>
<evidence type="ECO:0000256" key="14">
    <source>
        <dbReference type="RuleBase" id="RU000574"/>
    </source>
</evidence>
<dbReference type="InterPro" id="IPR057259">
    <property type="entry name" value="Ribosomal_L19e"/>
</dbReference>
<protein>
    <recommendedName>
        <fullName evidence="14">Ribosomal protein L19</fullName>
    </recommendedName>
</protein>
<dbReference type="InterPro" id="IPR003888">
    <property type="entry name" value="FYrich_N"/>
</dbReference>
<keyword evidence="7 13" id="KW-0863">Zinc-finger</keyword>
<dbReference type="InterPro" id="IPR016024">
    <property type="entry name" value="ARM-type_fold"/>
</dbReference>
<dbReference type="InterPro" id="IPR011011">
    <property type="entry name" value="Znf_FYVE_PHD"/>
</dbReference>
<feature type="compositionally biased region" description="Gly residues" evidence="15">
    <location>
        <begin position="1528"/>
        <end position="1544"/>
    </location>
</feature>
<feature type="region of interest" description="Disordered" evidence="15">
    <location>
        <begin position="1681"/>
        <end position="1887"/>
    </location>
</feature>
<evidence type="ECO:0000256" key="10">
    <source>
        <dbReference type="ARBA" id="ARBA00022980"/>
    </source>
</evidence>
<dbReference type="EMBL" id="JAPMOS010000140">
    <property type="protein sequence ID" value="KAJ4454688.1"/>
    <property type="molecule type" value="Genomic_DNA"/>
</dbReference>
<sequence>MERLLAPGPFDVAYLEEIVNSFYAPRSEAERTQANALLSQFTEHPDSWTRVDQILERSTRLETKFLGLKILQSCIQQRWKIIPEAQRKGIKDYIVNLVITISSDATRYRESKAYVSKLNEVLIQIVKQEWPAQWPNFISEIVDSSQSNETLCENNLRVLKLLSEEVFDFSSGQMTQKRILDLKQQFNADFAKVFQLCHLIFTSSQSVTLLQVTLETLHRFLNWIPLGYIFETKLIETLVTKFLPLAQFRNTVLNCLTEIAGLELDAGQAAYAAQLQALFIGAVQQLTALIPPTADLARAYDEGSEEDSQFVHFLCLFLTTFLRTHAAIVEGQPPVLLQALDWLVRIFRVQEKEVFKMGLEYWLALAKDLFHKDLRPAAPAPSASACLGPAGHVRGALTEVRKIVISRMARPEEVLLYEDENGQVQREYSKDTDSIVLYKTMRECLIFLTHLNPHDTEEILVQKLARIVDGSEYSFTAVNTLSWSVGAIAGTMNEDDERRFVVDVVRELLGLCENRQGKDNKAVIASNIMFVVAQYPRFLRAHWRFLKTVVNKLFEFMHERFPGVQDMACDTFLKIAQKCRRKLAILQPGETMPFINEILLQLNSIISDLSPGHVLVVYEALATIVGAQVGPQRDQLVKSLFLTPNELWRGLMAQAAQSIDVLKRSEVQQQLLNILQALGQGYALQLGAIFMDALNLYKAYTQMVSEIVAAQGVRATHLLEVKQMRSVKKEILRLVEAFVTQSEDPQSVAATFLPPLMESVLPDYQASIPEARDAEVLQLFSSAITKLRTTMQELVPNMFSAVFEPTLAMITANFEDFPEHRVQFYNLLRAINQHCFATFRVISGAQFKLVIDSIIWGFKHAERNIADIALNLLLELLRNVQNSDIAQPFYQTYLIALMQDLLFVLTDTFHKPGFKMHATILLYMFRLVRFNQVTAPLFPSPEAAPGMTNEAYLRQVLADLLGRSFKNFLPAQIAHFVQGLLTIDDLTLFKNHLRDFLVQTKEFAGDTADLFLEETQAAEVAKTERQRQIDLQLPLILSRYLHVHALGEVVLKPGFHSPLYLYPVGYQVHAFFALPDGPKTEYLCQVDEGPSGKPLMRITPLQPAAEPSEAATCNQAWSQILKRHGLRSCNVDGHSLFGLHHPTVRALLFSLPRANQTVFRPPLPLPVREPASAPSGHPSRIGGVLIPRLPNGVPLLPLAVDETLVLHRLGAINPHPAFHTKAAIYPVGYKALKRAPSVSNPAQNCDYLCEIFERAAVAAAARKPLFRVTCQEEPILMQEADTPALHSHSHSHSHPKLRPPDRLASVPADHGAELTRGGADQGAWRQLRQVLVETQAQVRGTRSQTSGDWADMFGLASPVVLRLIEELPAAAACGGYLGFPSAPAAPASGTAASPPQPAAPGAAGSPPTATAAAAAPSGAGAPGSEAVPTGGRATPAKRGRGAADRKAAASPSPSTSPPSSPDRATASGRATRKRGRAPPAVPAKDKDREKEKEKEKEKKSHKKKIVAPAQAPHAPPGASHHKAARPGKGAGAESGSESGSGAGGASSSSGAEPSDGEGEGGPASSAGGSSSSEVLSSSSDSDAYCPSDAFYDELDDGCCPAQTPAGAPWSAAPSRAAEQSAFMQRIDAGLLLLGSAAGEAERLTALEALIARAQHHLTHPLLCAPPHMLPPGCFDPADMAAPAAPAAPSQPAAPAAPASPSADQPPALPAAPPTPAVTEAQAPPPPGGATPPPASARAAPMEIEAPAGPTGPATPAAAPSEGPAPSLAEAPQPAAAPALVGAASAPAPEAKQPGATPRSARSAGAVGTPQKPAAQLTGPASHTRSGGRAAAPSPAPAKGQTPGPGKEKDKDRDLEGATKRHHHHHQHHQHHPHRRCRQARGPSAQARALSAYLAEAIFHQCGEPTGPTPAPDPTLGFPREAQHSEGTCGAACPRCGRPCSRYGVLDQLAVLQAQSARALECIPAAPAAQQQQGAPGGAAAAVRVLCPSIHVGMPVRHYDQALLSLLDLTRILTDELAAQRAAIADLQRALASQRPVGPAPSPAAAPQAPQAQAPQAPQEPSGVDARHGQQQPPAAHPAPAGAAATCSSEPTRPVATRPVPGWATRPGGGPWCRQPCKATAQAMPSAHAAFGVGPRGDGSEADEPESAPIPQAIRDKAKMPSEKHKNHCHYCHRTGQLLLCDYCPRVFHLHCLRPPLSRIPTEEWACPRGLGLWKCMVSTKLQKRLAASVLKCGERRIWLDPSEAQEISMANSRLNVRKLVKDGLIIKKPVAVRSRSRTRARLEAKKGGNHTGFGKRHGTIEARLKSKILWMRRMRVLRRLLRKYREQKKLDNHLYRELYMKVKGNVFKNKRVMMEYIHSSRAKETKEKQIQDQADALRSRNKACKEKRMAKLASRISGEKVEEPAKKD</sequence>
<evidence type="ECO:0000256" key="3">
    <source>
        <dbReference type="ARBA" id="ARBA00011082"/>
    </source>
</evidence>
<feature type="compositionally biased region" description="Low complexity" evidence="15">
    <location>
        <begin position="1735"/>
        <end position="1793"/>
    </location>
</feature>
<evidence type="ECO:0000256" key="15">
    <source>
        <dbReference type="SAM" id="MobiDB-lite"/>
    </source>
</evidence>
<dbReference type="Pfam" id="PF18784">
    <property type="entry name" value="CRM1_repeat_2"/>
    <property type="match status" value="1"/>
</dbReference>
<dbReference type="Pfam" id="PF08389">
    <property type="entry name" value="Xpo1"/>
    <property type="match status" value="1"/>
</dbReference>
<evidence type="ECO:0000256" key="6">
    <source>
        <dbReference type="ARBA" id="ARBA00022723"/>
    </source>
</evidence>
<dbReference type="InterPro" id="IPR003889">
    <property type="entry name" value="FYrich_C"/>
</dbReference>
<dbReference type="SUPFAM" id="SSF48140">
    <property type="entry name" value="Ribosomal protein L19 (L19e)"/>
    <property type="match status" value="1"/>
</dbReference>
<dbReference type="SMART" id="SM00249">
    <property type="entry name" value="PHD"/>
    <property type="match status" value="1"/>
</dbReference>
<dbReference type="Pfam" id="PF18787">
    <property type="entry name" value="CRM1_repeat_3"/>
    <property type="match status" value="1"/>
</dbReference>
<dbReference type="PROSITE" id="PS50016">
    <property type="entry name" value="ZF_PHD_2"/>
    <property type="match status" value="1"/>
</dbReference>
<dbReference type="Gene3D" id="1.25.10.10">
    <property type="entry name" value="Leucine-rich Repeat Variant"/>
    <property type="match status" value="1"/>
</dbReference>
<dbReference type="InterPro" id="IPR001494">
    <property type="entry name" value="Importin-beta_N"/>
</dbReference>
<feature type="compositionally biased region" description="Basic residues" evidence="15">
    <location>
        <begin position="1859"/>
        <end position="1878"/>
    </location>
</feature>
<dbReference type="SMART" id="SM00913">
    <property type="entry name" value="IBN_N"/>
    <property type="match status" value="1"/>
</dbReference>
<dbReference type="Pfam" id="PF01280">
    <property type="entry name" value="Ribosomal_L19e"/>
    <property type="match status" value="1"/>
</dbReference>
<keyword evidence="10 14" id="KW-0689">Ribosomal protein</keyword>
<keyword evidence="6" id="KW-0479">Metal-binding</keyword>
<feature type="region of interest" description="Disordered" evidence="15">
    <location>
        <begin position="2033"/>
        <end position="2108"/>
    </location>
</feature>
<dbReference type="InterPro" id="IPR033935">
    <property type="entry name" value="Ribosomal_eL19_euk"/>
</dbReference>
<evidence type="ECO:0000256" key="1">
    <source>
        <dbReference type="ARBA" id="ARBA00004123"/>
    </source>
</evidence>
<dbReference type="PANTHER" id="PTHR11223:SF2">
    <property type="entry name" value="EXPORTIN-1"/>
    <property type="match status" value="1"/>
</dbReference>
<evidence type="ECO:0000256" key="2">
    <source>
        <dbReference type="ARBA" id="ARBA00009466"/>
    </source>
</evidence>
<feature type="compositionally biased region" description="Low complexity" evidence="15">
    <location>
        <begin position="1507"/>
        <end position="1518"/>
    </location>
</feature>
<comment type="similarity">
    <text evidence="3 14">Belongs to the eukaryotic ribosomal protein eL19 family.</text>
</comment>
<feature type="compositionally biased region" description="Basic and acidic residues" evidence="15">
    <location>
        <begin position="1483"/>
        <end position="1498"/>
    </location>
</feature>
<dbReference type="Pfam" id="PF00628">
    <property type="entry name" value="PHD"/>
    <property type="match status" value="1"/>
</dbReference>
<evidence type="ECO:0000256" key="8">
    <source>
        <dbReference type="ARBA" id="ARBA00022833"/>
    </source>
</evidence>
<evidence type="ECO:0000256" key="13">
    <source>
        <dbReference type="PROSITE-ProRule" id="PRU00146"/>
    </source>
</evidence>
<dbReference type="Pfam" id="PF18777">
    <property type="entry name" value="CRM1_repeat"/>
    <property type="match status" value="1"/>
</dbReference>
<dbReference type="PROSITE" id="PS50166">
    <property type="entry name" value="IMPORTIN_B_NT"/>
    <property type="match status" value="1"/>
</dbReference>
<dbReference type="Gene3D" id="3.30.40.10">
    <property type="entry name" value="Zinc/RING finger domain, C3HC4 (zinc finger)"/>
    <property type="match status" value="1"/>
</dbReference>
<dbReference type="PROSITE" id="PS00526">
    <property type="entry name" value="RIBOSOMAL_L19E"/>
    <property type="match status" value="1"/>
</dbReference>
<evidence type="ECO:0000313" key="19">
    <source>
        <dbReference type="Proteomes" id="UP001141327"/>
    </source>
</evidence>
<keyword evidence="5" id="KW-0808">Transferase</keyword>
<dbReference type="SUPFAM" id="SSF48371">
    <property type="entry name" value="ARM repeat"/>
    <property type="match status" value="2"/>
</dbReference>
<dbReference type="CDD" id="cd15532">
    <property type="entry name" value="PHD2_CHD_II"/>
    <property type="match status" value="1"/>
</dbReference>
<evidence type="ECO:0000256" key="7">
    <source>
        <dbReference type="ARBA" id="ARBA00022771"/>
    </source>
</evidence>
<name>A0ABQ8U7J0_9EUKA</name>
<organism evidence="18 19">
    <name type="scientific">Paratrimastix pyriformis</name>
    <dbReference type="NCBI Taxonomy" id="342808"/>
    <lineage>
        <taxon>Eukaryota</taxon>
        <taxon>Metamonada</taxon>
        <taxon>Preaxostyla</taxon>
        <taxon>Paratrimastigidae</taxon>
        <taxon>Paratrimastix</taxon>
    </lineage>
</organism>
<dbReference type="SMART" id="SM01102">
    <property type="entry name" value="CRM1_C"/>
    <property type="match status" value="1"/>
</dbReference>
<dbReference type="Pfam" id="PF08767">
    <property type="entry name" value="CRM1_C"/>
    <property type="match status" value="1"/>
</dbReference>
<dbReference type="CDD" id="cd01417">
    <property type="entry name" value="Ribosomal_L19e_E"/>
    <property type="match status" value="1"/>
</dbReference>